<dbReference type="Gene3D" id="1.10.287.470">
    <property type="entry name" value="Helix hairpin bin"/>
    <property type="match status" value="1"/>
</dbReference>
<dbReference type="Pfam" id="PF25967">
    <property type="entry name" value="RND-MFP_C"/>
    <property type="match status" value="1"/>
</dbReference>
<dbReference type="Pfam" id="PF25954">
    <property type="entry name" value="Beta-barrel_RND_2"/>
    <property type="match status" value="1"/>
</dbReference>
<organism evidence="5 6">
    <name type="scientific">Desulfoluna butyratoxydans</name>
    <dbReference type="NCBI Taxonomy" id="231438"/>
    <lineage>
        <taxon>Bacteria</taxon>
        <taxon>Pseudomonadati</taxon>
        <taxon>Thermodesulfobacteriota</taxon>
        <taxon>Desulfobacteria</taxon>
        <taxon>Desulfobacterales</taxon>
        <taxon>Desulfolunaceae</taxon>
        <taxon>Desulfoluna</taxon>
    </lineage>
</organism>
<dbReference type="Gene3D" id="2.40.420.20">
    <property type="match status" value="1"/>
</dbReference>
<gene>
    <name evidence="5" type="ORF">MSL71_31010</name>
</gene>
<dbReference type="GO" id="GO:0015562">
    <property type="term" value="F:efflux transmembrane transporter activity"/>
    <property type="evidence" value="ECO:0007669"/>
    <property type="project" value="TreeGrafter"/>
</dbReference>
<dbReference type="InterPro" id="IPR006143">
    <property type="entry name" value="RND_pump_MFP"/>
</dbReference>
<dbReference type="InterPro" id="IPR058792">
    <property type="entry name" value="Beta-barrel_RND_2"/>
</dbReference>
<evidence type="ECO:0000259" key="3">
    <source>
        <dbReference type="Pfam" id="PF25954"/>
    </source>
</evidence>
<dbReference type="Gene3D" id="2.40.30.170">
    <property type="match status" value="1"/>
</dbReference>
<accession>A0A4U8YP44</accession>
<evidence type="ECO:0000313" key="6">
    <source>
        <dbReference type="Proteomes" id="UP000507962"/>
    </source>
</evidence>
<feature type="domain" description="Multidrug resistance protein MdtA-like alpha-helical hairpin" evidence="2">
    <location>
        <begin position="109"/>
        <end position="167"/>
    </location>
</feature>
<dbReference type="EMBL" id="CAADHO010000005">
    <property type="protein sequence ID" value="VFQ45444.1"/>
    <property type="molecule type" value="Genomic_DNA"/>
</dbReference>
<protein>
    <submittedName>
        <fullName evidence="5">Rnd efflux pump membrane fusion protein</fullName>
    </submittedName>
</protein>
<evidence type="ECO:0000313" key="5">
    <source>
        <dbReference type="EMBL" id="VFQ45444.1"/>
    </source>
</evidence>
<proteinExistence type="inferred from homology"/>
<evidence type="ECO:0000259" key="2">
    <source>
        <dbReference type="Pfam" id="PF25876"/>
    </source>
</evidence>
<dbReference type="InterPro" id="IPR058627">
    <property type="entry name" value="MdtA-like_C"/>
</dbReference>
<dbReference type="PROSITE" id="PS51257">
    <property type="entry name" value="PROKAR_LIPOPROTEIN"/>
    <property type="match status" value="1"/>
</dbReference>
<evidence type="ECO:0000259" key="4">
    <source>
        <dbReference type="Pfam" id="PF25967"/>
    </source>
</evidence>
<dbReference type="NCBIfam" id="TIGR01730">
    <property type="entry name" value="RND_mfp"/>
    <property type="match status" value="1"/>
</dbReference>
<dbReference type="InterPro" id="IPR058624">
    <property type="entry name" value="MdtA-like_HH"/>
</dbReference>
<dbReference type="GO" id="GO:1990281">
    <property type="term" value="C:efflux pump complex"/>
    <property type="evidence" value="ECO:0007669"/>
    <property type="project" value="TreeGrafter"/>
</dbReference>
<evidence type="ECO:0000256" key="1">
    <source>
        <dbReference type="ARBA" id="ARBA00009477"/>
    </source>
</evidence>
<feature type="domain" description="CusB-like beta-barrel" evidence="3">
    <location>
        <begin position="207"/>
        <end position="285"/>
    </location>
</feature>
<dbReference type="Proteomes" id="UP000507962">
    <property type="component" value="Unassembled WGS sequence"/>
</dbReference>
<comment type="similarity">
    <text evidence="1">Belongs to the membrane fusion protein (MFP) (TC 8.A.1) family.</text>
</comment>
<dbReference type="Pfam" id="PF25876">
    <property type="entry name" value="HH_MFP_RND"/>
    <property type="match status" value="1"/>
</dbReference>
<dbReference type="Gene3D" id="2.40.50.100">
    <property type="match status" value="1"/>
</dbReference>
<dbReference type="AlphaFoldDB" id="A0A4U8YP44"/>
<dbReference type="SUPFAM" id="SSF111369">
    <property type="entry name" value="HlyD-like secretion proteins"/>
    <property type="match status" value="1"/>
</dbReference>
<dbReference type="PANTHER" id="PTHR30469">
    <property type="entry name" value="MULTIDRUG RESISTANCE PROTEIN MDTA"/>
    <property type="match status" value="1"/>
</dbReference>
<keyword evidence="6" id="KW-1185">Reference proteome</keyword>
<dbReference type="RefSeq" id="WP_180141958.1">
    <property type="nucleotide sequence ID" value="NZ_CAADHO010000005.1"/>
</dbReference>
<name>A0A4U8YP44_9BACT</name>
<sequence length="390" mass="42699">MDLKKRDRGLVLARRLPLGTGLMILAAALVLSCGRRGEEEPEPEVVRPAKLFRVSAAVEENLRELPGRVRASRRADLAFQVSGPLTAFPVEEGDPVKRGEVVARILPRDFKTALATAKANELEAMHQYNRYKDLYIKKQVSKADFDRAKREYDVAKSDVTNAENALKDTYLRAPFTGVIARRYVENFQEVRAKDPIVSLQDVSELEIVVDVPETLMARVRSKSKGAVVAEVEFSAMAGVKHDLTLKEFSTEADDQTQTYRVVLALPAPKGANILPGMTAKVTGKSQAEAEAAAETDEKASEDTVEGLKGIKVKKGFLVPVNSVFADETGREFVWVVDSGSMTVEMREVKVGSVSGSSILVLEGLEADETIVSAGVNYLQSGMKIREMKAN</sequence>
<feature type="domain" description="Multidrug resistance protein MdtA-like C-terminal permuted SH3" evidence="4">
    <location>
        <begin position="317"/>
        <end position="375"/>
    </location>
</feature>
<dbReference type="PANTHER" id="PTHR30469:SF20">
    <property type="entry name" value="EFFLUX RND TRANSPORTER PERIPLASMIC ADAPTOR SUBUNIT"/>
    <property type="match status" value="1"/>
</dbReference>
<reference evidence="5 6" key="1">
    <citation type="submission" date="2019-03" db="EMBL/GenBank/DDBJ databases">
        <authorList>
            <person name="Nijsse B."/>
        </authorList>
    </citation>
    <scope>NUCLEOTIDE SEQUENCE [LARGE SCALE GENOMIC DNA]</scope>
    <source>
        <strain evidence="5">Desulfoluna butyratoxydans MSL71</strain>
    </source>
</reference>